<accession>A0A7Y9I227</accession>
<keyword evidence="1 6" id="KW-1277">Toxin-antitoxin system</keyword>
<evidence type="ECO:0000256" key="4">
    <source>
        <dbReference type="ARBA" id="ARBA00022801"/>
    </source>
</evidence>
<dbReference type="HAMAP" id="MF_00265">
    <property type="entry name" value="VapC_Nob1"/>
    <property type="match status" value="1"/>
</dbReference>
<dbReference type="AlphaFoldDB" id="A0A7Y9I227"/>
<dbReference type="GO" id="GO:0090729">
    <property type="term" value="F:toxin activity"/>
    <property type="evidence" value="ECO:0007669"/>
    <property type="project" value="UniProtKB-KW"/>
</dbReference>
<dbReference type="Pfam" id="PF01850">
    <property type="entry name" value="PIN"/>
    <property type="match status" value="1"/>
</dbReference>
<keyword evidence="6" id="KW-0800">Toxin</keyword>
<comment type="similarity">
    <text evidence="6">Belongs to the PINc/VapC protein family.</text>
</comment>
<dbReference type="InterPro" id="IPR022907">
    <property type="entry name" value="VapC_family"/>
</dbReference>
<dbReference type="RefSeq" id="WP_179747702.1">
    <property type="nucleotide sequence ID" value="NZ_JACCBU010000001.1"/>
</dbReference>
<dbReference type="Proteomes" id="UP000569914">
    <property type="component" value="Unassembled WGS sequence"/>
</dbReference>
<comment type="caution">
    <text evidence="8">The sequence shown here is derived from an EMBL/GenBank/DDBJ whole genome shotgun (WGS) entry which is preliminary data.</text>
</comment>
<dbReference type="EC" id="3.1.-.-" evidence="6"/>
<dbReference type="InterPro" id="IPR029060">
    <property type="entry name" value="PIN-like_dom_sf"/>
</dbReference>
<reference evidence="8 9" key="1">
    <citation type="submission" date="2020-07" db="EMBL/GenBank/DDBJ databases">
        <title>Sequencing the genomes of 1000 actinobacteria strains.</title>
        <authorList>
            <person name="Klenk H.-P."/>
        </authorList>
    </citation>
    <scope>NUCLEOTIDE SEQUENCE [LARGE SCALE GENOMIC DNA]</scope>
    <source>
        <strain evidence="8 9">DSM 22083</strain>
    </source>
</reference>
<keyword evidence="9" id="KW-1185">Reference proteome</keyword>
<dbReference type="GO" id="GO:0004540">
    <property type="term" value="F:RNA nuclease activity"/>
    <property type="evidence" value="ECO:0007669"/>
    <property type="project" value="InterPro"/>
</dbReference>
<keyword evidence="5 6" id="KW-0460">Magnesium</keyword>
<comment type="cofactor">
    <cofactor evidence="6">
        <name>Mg(2+)</name>
        <dbReference type="ChEBI" id="CHEBI:18420"/>
    </cofactor>
</comment>
<keyword evidence="3 6" id="KW-0479">Metal-binding</keyword>
<evidence type="ECO:0000259" key="7">
    <source>
        <dbReference type="Pfam" id="PF01850"/>
    </source>
</evidence>
<feature type="binding site" evidence="6">
    <location>
        <position position="5"/>
    </location>
    <ligand>
        <name>Mg(2+)</name>
        <dbReference type="ChEBI" id="CHEBI:18420"/>
    </ligand>
</feature>
<evidence type="ECO:0000313" key="8">
    <source>
        <dbReference type="EMBL" id="NYE68827.1"/>
    </source>
</evidence>
<evidence type="ECO:0000256" key="3">
    <source>
        <dbReference type="ARBA" id="ARBA00022723"/>
    </source>
</evidence>
<name>A0A7Y9I227_9ACTN</name>
<evidence type="ECO:0000256" key="5">
    <source>
        <dbReference type="ARBA" id="ARBA00022842"/>
    </source>
</evidence>
<feature type="domain" description="PIN" evidence="7">
    <location>
        <begin position="2"/>
        <end position="118"/>
    </location>
</feature>
<dbReference type="GO" id="GO:0016787">
    <property type="term" value="F:hydrolase activity"/>
    <property type="evidence" value="ECO:0007669"/>
    <property type="project" value="UniProtKB-KW"/>
</dbReference>
<dbReference type="GO" id="GO:0000287">
    <property type="term" value="F:magnesium ion binding"/>
    <property type="evidence" value="ECO:0007669"/>
    <property type="project" value="UniProtKB-UniRule"/>
</dbReference>
<evidence type="ECO:0000313" key="9">
    <source>
        <dbReference type="Proteomes" id="UP000569914"/>
    </source>
</evidence>
<dbReference type="Gene3D" id="3.40.50.1010">
    <property type="entry name" value="5'-nuclease"/>
    <property type="match status" value="1"/>
</dbReference>
<dbReference type="InterPro" id="IPR002716">
    <property type="entry name" value="PIN_dom"/>
</dbReference>
<organism evidence="8 9">
    <name type="scientific">Microlunatus parietis</name>
    <dbReference type="NCBI Taxonomy" id="682979"/>
    <lineage>
        <taxon>Bacteria</taxon>
        <taxon>Bacillati</taxon>
        <taxon>Actinomycetota</taxon>
        <taxon>Actinomycetes</taxon>
        <taxon>Propionibacteriales</taxon>
        <taxon>Propionibacteriaceae</taxon>
        <taxon>Microlunatus</taxon>
    </lineage>
</organism>
<dbReference type="SUPFAM" id="SSF88723">
    <property type="entry name" value="PIN domain-like"/>
    <property type="match status" value="1"/>
</dbReference>
<dbReference type="EMBL" id="JACCBU010000001">
    <property type="protein sequence ID" value="NYE68827.1"/>
    <property type="molecule type" value="Genomic_DNA"/>
</dbReference>
<keyword evidence="4 6" id="KW-0378">Hydrolase</keyword>
<evidence type="ECO:0000256" key="2">
    <source>
        <dbReference type="ARBA" id="ARBA00022722"/>
    </source>
</evidence>
<evidence type="ECO:0000256" key="1">
    <source>
        <dbReference type="ARBA" id="ARBA00022649"/>
    </source>
</evidence>
<proteinExistence type="inferred from homology"/>
<evidence type="ECO:0000256" key="6">
    <source>
        <dbReference type="HAMAP-Rule" id="MF_00265"/>
    </source>
</evidence>
<comment type="function">
    <text evidence="6">Toxic component of a toxin-antitoxin (TA) system. An RNase.</text>
</comment>
<keyword evidence="2 6" id="KW-0540">Nuclease</keyword>
<sequence>MIVVDASVVIAYLDPADAHHGHATSLLAEAAREVLVTSPITLAEVLVGPARAGQADMIMNRLEQISIGTVELRGDAPRRLAQLRAATGLRMPDCCVLLAAEQIAGTIATFDRRLADQAESLGLRTYSSAAP</sequence>
<feature type="binding site" evidence="6">
    <location>
        <position position="93"/>
    </location>
    <ligand>
        <name>Mg(2+)</name>
        <dbReference type="ChEBI" id="CHEBI:18420"/>
    </ligand>
</feature>
<gene>
    <name evidence="6" type="primary">vapC</name>
    <name evidence="8" type="ORF">BKA15_000156</name>
</gene>
<protein>
    <recommendedName>
        <fullName evidence="6">Ribonuclease VapC</fullName>
        <shortName evidence="6">RNase VapC</shortName>
        <ecNumber evidence="6">3.1.-.-</ecNumber>
    </recommendedName>
    <alternativeName>
        <fullName evidence="6">Toxin VapC</fullName>
    </alternativeName>
</protein>